<dbReference type="RefSeq" id="WP_318348742.1">
    <property type="nucleotide sequence ID" value="NZ_AP018694.1"/>
</dbReference>
<dbReference type="EMBL" id="AP018694">
    <property type="protein sequence ID" value="BBE20614.1"/>
    <property type="molecule type" value="Genomic_DNA"/>
</dbReference>
<dbReference type="KEGG" id="anf:AQPE_4808"/>
<protein>
    <recommendedName>
        <fullName evidence="3">Outer membrane protein beta-barrel domain-containing protein</fullName>
    </recommendedName>
</protein>
<evidence type="ECO:0000313" key="1">
    <source>
        <dbReference type="EMBL" id="BBE20614.1"/>
    </source>
</evidence>
<proteinExistence type="predicted"/>
<dbReference type="Proteomes" id="UP001193389">
    <property type="component" value="Chromosome"/>
</dbReference>
<gene>
    <name evidence="1" type="ORF">AQPE_4808</name>
</gene>
<sequence>MKQIYLAVSLLLLAFSGFSEEPVKAVGIRGGLSSGFEYRVYSGDLTSYKALLSFRKQGLQLTGMKEFHVADAFDIGEEELSFVYGFGAHVGFESWHRDNYYDDIYHTYYSERRSGPIAGLDGLAAIEYTVKEIPFVVGVEVKPYFNLFGKSFFQLQPFDFAFTVKYTF</sequence>
<organism evidence="1 2">
    <name type="scientific">Aquipluma nitroreducens</name>
    <dbReference type="NCBI Taxonomy" id="2010828"/>
    <lineage>
        <taxon>Bacteria</taxon>
        <taxon>Pseudomonadati</taxon>
        <taxon>Bacteroidota</taxon>
        <taxon>Bacteroidia</taxon>
        <taxon>Marinilabiliales</taxon>
        <taxon>Prolixibacteraceae</taxon>
        <taxon>Aquipluma</taxon>
    </lineage>
</organism>
<name>A0A5K7SH76_9BACT</name>
<accession>A0A5K7SH76</accession>
<evidence type="ECO:0000313" key="2">
    <source>
        <dbReference type="Proteomes" id="UP001193389"/>
    </source>
</evidence>
<evidence type="ECO:0008006" key="3">
    <source>
        <dbReference type="Google" id="ProtNLM"/>
    </source>
</evidence>
<dbReference type="AlphaFoldDB" id="A0A5K7SH76"/>
<reference evidence="1" key="1">
    <citation type="journal article" date="2020" name="Int. J. Syst. Evol. Microbiol.">
        <title>Aquipluma nitroreducens gen. nov. sp. nov., a novel facultatively anaerobic bacterium isolated from a freshwater lake.</title>
        <authorList>
            <person name="Watanabe M."/>
            <person name="Kojima H."/>
            <person name="Fukui M."/>
        </authorList>
    </citation>
    <scope>NUCLEOTIDE SEQUENCE</scope>
    <source>
        <strain evidence="1">MeG22</strain>
    </source>
</reference>
<keyword evidence="2" id="KW-1185">Reference proteome</keyword>